<evidence type="ECO:0000256" key="1">
    <source>
        <dbReference type="SAM" id="Coils"/>
    </source>
</evidence>
<sequence>MAVARDDSVVRGSLIATLILLVLSLALNFFLYRWGDQQSKAEKDKSDALGRANDSIAEMSGQIETLKKILGVEPMSDAEFESLATSTSGDADIDAIGERFVRDIGALGPNLDPANRNYPAIPTFMINSLRDRNVQNDQLNDERKRIDAQAKSDVAIAEKATADAKADTKKMENTLNERIAEFDAARADMKQKNAEIADSLTNLDRQFNLARKQSQKEIGELKQEITAKKELIDIQKRRINELQQTEFEIAQGTVTSVINKLIQIDLGSADQLRRGVVFSVIDADATRVTDAEPKAKIEVISIRKDHLSLCRVIDAPALSDPIIPGDKIYSPFWAPGRTVKIALAGEIDIDNDGRGDTETLRGMIMAAGGQVVEPEELDPSVRFLVVGETPEIEPGAEAEVREQFTNLGIIRSRARELGITEIPAWKLLNYIQVISDAKTTPLGSAARGEDFKPLAPAGTNRRLPSDVSDLYRD</sequence>
<dbReference type="OrthoDB" id="230112at2"/>
<evidence type="ECO:0000256" key="3">
    <source>
        <dbReference type="SAM" id="Phobius"/>
    </source>
</evidence>
<keyword evidence="3" id="KW-0812">Transmembrane</keyword>
<keyword evidence="5" id="KW-1185">Reference proteome</keyword>
<feature type="transmembrane region" description="Helical" evidence="3">
    <location>
        <begin position="12"/>
        <end position="32"/>
    </location>
</feature>
<proteinExistence type="predicted"/>
<accession>A0A5B9R5N8</accession>
<dbReference type="EMBL" id="CP042914">
    <property type="protein sequence ID" value="QEG41543.1"/>
    <property type="molecule type" value="Genomic_DNA"/>
</dbReference>
<organism evidence="4 5">
    <name type="scientific">Roseimaritima ulvae</name>
    <dbReference type="NCBI Taxonomy" id="980254"/>
    <lineage>
        <taxon>Bacteria</taxon>
        <taxon>Pseudomonadati</taxon>
        <taxon>Planctomycetota</taxon>
        <taxon>Planctomycetia</taxon>
        <taxon>Pirellulales</taxon>
        <taxon>Pirellulaceae</taxon>
        <taxon>Roseimaritima</taxon>
    </lineage>
</organism>
<keyword evidence="3" id="KW-1133">Transmembrane helix</keyword>
<feature type="region of interest" description="Disordered" evidence="2">
    <location>
        <begin position="442"/>
        <end position="473"/>
    </location>
</feature>
<keyword evidence="1" id="KW-0175">Coiled coil</keyword>
<protein>
    <submittedName>
        <fullName evidence="4">Uncharacterized protein</fullName>
    </submittedName>
</protein>
<keyword evidence="3" id="KW-0472">Membrane</keyword>
<evidence type="ECO:0000313" key="5">
    <source>
        <dbReference type="Proteomes" id="UP000325286"/>
    </source>
</evidence>
<feature type="coiled-coil region" evidence="1">
    <location>
        <begin position="211"/>
        <end position="245"/>
    </location>
</feature>
<dbReference type="KEGG" id="rul:UC8_35670"/>
<evidence type="ECO:0000256" key="2">
    <source>
        <dbReference type="SAM" id="MobiDB-lite"/>
    </source>
</evidence>
<evidence type="ECO:0000313" key="4">
    <source>
        <dbReference type="EMBL" id="QEG41543.1"/>
    </source>
</evidence>
<gene>
    <name evidence="4" type="ORF">UC8_35670</name>
</gene>
<dbReference type="RefSeq" id="WP_068135122.1">
    <property type="nucleotide sequence ID" value="NZ_CP042914.1"/>
</dbReference>
<reference evidence="4 5" key="1">
    <citation type="submission" date="2019-08" db="EMBL/GenBank/DDBJ databases">
        <title>Deep-cultivation of Planctomycetes and their phenomic and genomic characterization uncovers novel biology.</title>
        <authorList>
            <person name="Wiegand S."/>
            <person name="Jogler M."/>
            <person name="Boedeker C."/>
            <person name="Pinto D."/>
            <person name="Vollmers J."/>
            <person name="Rivas-Marin E."/>
            <person name="Kohn T."/>
            <person name="Peeters S.H."/>
            <person name="Heuer A."/>
            <person name="Rast P."/>
            <person name="Oberbeckmann S."/>
            <person name="Bunk B."/>
            <person name="Jeske O."/>
            <person name="Meyerdierks A."/>
            <person name="Storesund J.E."/>
            <person name="Kallscheuer N."/>
            <person name="Luecker S."/>
            <person name="Lage O.M."/>
            <person name="Pohl T."/>
            <person name="Merkel B.J."/>
            <person name="Hornburger P."/>
            <person name="Mueller R.-W."/>
            <person name="Bruemmer F."/>
            <person name="Labrenz M."/>
            <person name="Spormann A.M."/>
            <person name="Op den Camp H."/>
            <person name="Overmann J."/>
            <person name="Amann R."/>
            <person name="Jetten M.S.M."/>
            <person name="Mascher T."/>
            <person name="Medema M.H."/>
            <person name="Devos D.P."/>
            <person name="Kaster A.-K."/>
            <person name="Ovreas L."/>
            <person name="Rohde M."/>
            <person name="Galperin M.Y."/>
            <person name="Jogler C."/>
        </authorList>
    </citation>
    <scope>NUCLEOTIDE SEQUENCE [LARGE SCALE GENOMIC DNA]</scope>
    <source>
        <strain evidence="4 5">UC8</strain>
    </source>
</reference>
<dbReference type="AlphaFoldDB" id="A0A5B9R5N8"/>
<name>A0A5B9R5N8_9BACT</name>
<dbReference type="Proteomes" id="UP000325286">
    <property type="component" value="Chromosome"/>
</dbReference>